<dbReference type="InterPro" id="IPR001763">
    <property type="entry name" value="Rhodanese-like_dom"/>
</dbReference>
<feature type="domain" description="Rhodanese" evidence="8">
    <location>
        <begin position="44"/>
        <end position="159"/>
    </location>
</feature>
<dbReference type="PROSITE" id="PS00383">
    <property type="entry name" value="TYR_PHOSPHATASE_1"/>
    <property type="match status" value="1"/>
</dbReference>
<organism evidence="9 10">
    <name type="scientific">Brachionus calyciflorus</name>
    <dbReference type="NCBI Taxonomy" id="104777"/>
    <lineage>
        <taxon>Eukaryota</taxon>
        <taxon>Metazoa</taxon>
        <taxon>Spiralia</taxon>
        <taxon>Gnathifera</taxon>
        <taxon>Rotifera</taxon>
        <taxon>Eurotatoria</taxon>
        <taxon>Monogononta</taxon>
        <taxon>Pseudotrocha</taxon>
        <taxon>Ploima</taxon>
        <taxon>Brachionidae</taxon>
        <taxon>Brachionus</taxon>
    </lineage>
</organism>
<dbReference type="GO" id="GO:0005737">
    <property type="term" value="C:cytoplasm"/>
    <property type="evidence" value="ECO:0007669"/>
    <property type="project" value="TreeGrafter"/>
</dbReference>
<keyword evidence="10" id="KW-1185">Reference proteome</keyword>
<dbReference type="Pfam" id="PF00581">
    <property type="entry name" value="Rhodanese"/>
    <property type="match status" value="1"/>
</dbReference>
<accession>A0A813Q530</accession>
<dbReference type="PRINTS" id="PR01764">
    <property type="entry name" value="MAPKPHPHTASE"/>
</dbReference>
<dbReference type="OrthoDB" id="426001at2759"/>
<name>A0A813Q530_9BILA</name>
<dbReference type="AlphaFoldDB" id="A0A813Q530"/>
<dbReference type="InterPro" id="IPR000387">
    <property type="entry name" value="Tyr_Pase_dom"/>
</dbReference>
<dbReference type="InterPro" id="IPR020422">
    <property type="entry name" value="TYR_PHOSPHATASE_DUAL_dom"/>
</dbReference>
<dbReference type="InterPro" id="IPR016130">
    <property type="entry name" value="Tyr_Pase_AS"/>
</dbReference>
<dbReference type="Gene3D" id="3.40.250.10">
    <property type="entry name" value="Rhodanese-like domain"/>
    <property type="match status" value="1"/>
</dbReference>
<dbReference type="EMBL" id="CAJNOC010000442">
    <property type="protein sequence ID" value="CAF0762081.1"/>
    <property type="molecule type" value="Genomic_DNA"/>
</dbReference>
<comment type="similarity">
    <text evidence="1">Belongs to the protein-tyrosine phosphatase family. Non-receptor class dual specificity subfamily.</text>
</comment>
<dbReference type="PANTHER" id="PTHR10159:SF533">
    <property type="entry name" value="TYROSINE-PROTEIN PHOSPHATASE VHP-1"/>
    <property type="match status" value="1"/>
</dbReference>
<dbReference type="GO" id="GO:0017017">
    <property type="term" value="F:MAP kinase tyrosine/serine/threonine phosphatase activity"/>
    <property type="evidence" value="ECO:0007669"/>
    <property type="project" value="InterPro"/>
</dbReference>
<gene>
    <name evidence="9" type="ORF">OXX778_LOCUS4487</name>
</gene>
<dbReference type="SMART" id="SM00195">
    <property type="entry name" value="DSPc"/>
    <property type="match status" value="1"/>
</dbReference>
<dbReference type="InterPro" id="IPR008343">
    <property type="entry name" value="MKP"/>
</dbReference>
<comment type="caution">
    <text evidence="9">The sequence shown here is derived from an EMBL/GenBank/DDBJ whole genome shotgun (WGS) entry which is preliminary data.</text>
</comment>
<feature type="domain" description="Tyrosine-protein phosphatase" evidence="6">
    <location>
        <begin position="258"/>
        <end position="400"/>
    </location>
</feature>
<dbReference type="InterPro" id="IPR000340">
    <property type="entry name" value="Dual-sp_phosphatase_cat-dom"/>
</dbReference>
<dbReference type="Pfam" id="PF00782">
    <property type="entry name" value="DSPc"/>
    <property type="match status" value="1"/>
</dbReference>
<dbReference type="InterPro" id="IPR029021">
    <property type="entry name" value="Prot-tyrosine_phosphatase-like"/>
</dbReference>
<feature type="compositionally biased region" description="Acidic residues" evidence="5">
    <location>
        <begin position="669"/>
        <end position="679"/>
    </location>
</feature>
<evidence type="ECO:0000259" key="7">
    <source>
        <dbReference type="PROSITE" id="PS50056"/>
    </source>
</evidence>
<protein>
    <recommendedName>
        <fullName evidence="2">protein-tyrosine-phosphatase</fullName>
        <ecNumber evidence="2">3.1.3.48</ecNumber>
    </recommendedName>
</protein>
<proteinExistence type="inferred from homology"/>
<feature type="domain" description="Tyrosine specific protein phosphatases" evidence="7">
    <location>
        <begin position="320"/>
        <end position="378"/>
    </location>
</feature>
<dbReference type="InterPro" id="IPR036873">
    <property type="entry name" value="Rhodanese-like_dom_sf"/>
</dbReference>
<dbReference type="CDD" id="cd14568">
    <property type="entry name" value="DSP_MKP_classIII"/>
    <property type="match status" value="1"/>
</dbReference>
<dbReference type="EC" id="3.1.3.48" evidence="2"/>
<keyword evidence="4" id="KW-0904">Protein phosphatase</keyword>
<dbReference type="SUPFAM" id="SSF52821">
    <property type="entry name" value="Rhodanese/Cell cycle control phosphatase"/>
    <property type="match status" value="1"/>
</dbReference>
<evidence type="ECO:0000256" key="2">
    <source>
        <dbReference type="ARBA" id="ARBA00013064"/>
    </source>
</evidence>
<evidence type="ECO:0000259" key="8">
    <source>
        <dbReference type="PROSITE" id="PS50206"/>
    </source>
</evidence>
<dbReference type="Gene3D" id="3.90.190.10">
    <property type="entry name" value="Protein tyrosine phosphatase superfamily"/>
    <property type="match status" value="1"/>
</dbReference>
<dbReference type="PROSITE" id="PS50054">
    <property type="entry name" value="TYR_PHOSPHATASE_DUAL"/>
    <property type="match status" value="1"/>
</dbReference>
<evidence type="ECO:0000256" key="3">
    <source>
        <dbReference type="ARBA" id="ARBA00022801"/>
    </source>
</evidence>
<dbReference type="Proteomes" id="UP000663879">
    <property type="component" value="Unassembled WGS sequence"/>
</dbReference>
<evidence type="ECO:0000256" key="4">
    <source>
        <dbReference type="ARBA" id="ARBA00022912"/>
    </source>
</evidence>
<dbReference type="GO" id="GO:0008330">
    <property type="term" value="F:protein tyrosine/threonine phosphatase activity"/>
    <property type="evidence" value="ECO:0007669"/>
    <property type="project" value="TreeGrafter"/>
</dbReference>
<reference evidence="9" key="1">
    <citation type="submission" date="2021-02" db="EMBL/GenBank/DDBJ databases">
        <authorList>
            <person name="Nowell W R."/>
        </authorList>
    </citation>
    <scope>NUCLEOTIDE SEQUENCE</scope>
    <source>
        <strain evidence="9">Ploen Becks lab</strain>
    </source>
</reference>
<dbReference type="SMART" id="SM00450">
    <property type="entry name" value="RHOD"/>
    <property type="match status" value="1"/>
</dbReference>
<evidence type="ECO:0000256" key="1">
    <source>
        <dbReference type="ARBA" id="ARBA00008601"/>
    </source>
</evidence>
<dbReference type="SUPFAM" id="SSF52799">
    <property type="entry name" value="(Phosphotyrosine protein) phosphatases II"/>
    <property type="match status" value="1"/>
</dbReference>
<dbReference type="PROSITE" id="PS50206">
    <property type="entry name" value="RHODANESE_3"/>
    <property type="match status" value="1"/>
</dbReference>
<sequence length="717" mass="80530">MTTNTYMTSISPNTNRNSENLTIWSHITSNLLEKWINESNSDLKLIIIDSRDSTDHSKLHIKNSINIPSSKIICQQLKSEKISINELLIKYSNKDLISSNINELNIVVYDHKSEHSNQLDFENSFTILLLKKLAQKFKSVSFLIEGFVNFNRMHPHLCESLQETMPPSTPVKLYPILSVTSEATPSPKESDIIGKPNIFSLKPKQLRLNHSLSSYGIDLNSSSNSAVSSLSSLISENEPKSQFNNLASPTEDTQPLKEPTKILDFLYLGSQEDALSETSMNNLGITCVLNVSITCPKPEFIQDANFLRVPINDGHSAKIIPYFDVAFKFIEKCRKANKKVLIHCLAGISRSPTLAIAYLMKHLNLKSDEAYKFVKEKRKTISPNFNFLGQLYDFEKNLMNNGILNSAKADSQNASSDSACLTYLKFEKISSLSHQQQQHEKFNFSQKKQFIFNFSENKQNFSSLLSPSTAFSNFNLNSPNEPQKQPFLFTKSFTCNSIKEINSTNSQSNLLSKPNVVMRRPTNLSLLNNNQDTTKANINNLKRPSSILLLNNNLIKQVGNTESISLIRTLSNTSSGSTNSSCSTCSSNSNQSCNCNMQKKDFIPDFQNQKKMKLSPIEDRIFLTSPLTPNSMWNTNNIICSFNQKLNNETIKKNKNSKEDLKLAKEDAGISEDDDDVENNENSMFLSSNTMNKSSSSSSSSNKNSLHGSIETMIEVS</sequence>
<evidence type="ECO:0000313" key="9">
    <source>
        <dbReference type="EMBL" id="CAF0762081.1"/>
    </source>
</evidence>
<feature type="compositionally biased region" description="Low complexity" evidence="5">
    <location>
        <begin position="687"/>
        <end position="705"/>
    </location>
</feature>
<feature type="region of interest" description="Disordered" evidence="5">
    <location>
        <begin position="666"/>
        <end position="717"/>
    </location>
</feature>
<dbReference type="PANTHER" id="PTHR10159">
    <property type="entry name" value="DUAL SPECIFICITY PROTEIN PHOSPHATASE"/>
    <property type="match status" value="1"/>
</dbReference>
<evidence type="ECO:0000259" key="6">
    <source>
        <dbReference type="PROSITE" id="PS50054"/>
    </source>
</evidence>
<dbReference type="GO" id="GO:0033550">
    <property type="term" value="F:MAP kinase tyrosine phosphatase activity"/>
    <property type="evidence" value="ECO:0007669"/>
    <property type="project" value="TreeGrafter"/>
</dbReference>
<keyword evidence="3" id="KW-0378">Hydrolase</keyword>
<evidence type="ECO:0000313" key="10">
    <source>
        <dbReference type="Proteomes" id="UP000663879"/>
    </source>
</evidence>
<dbReference type="GO" id="GO:0043409">
    <property type="term" value="P:negative regulation of MAPK cascade"/>
    <property type="evidence" value="ECO:0007669"/>
    <property type="project" value="TreeGrafter"/>
</dbReference>
<evidence type="ECO:0000256" key="5">
    <source>
        <dbReference type="SAM" id="MobiDB-lite"/>
    </source>
</evidence>
<dbReference type="PROSITE" id="PS50056">
    <property type="entry name" value="TYR_PHOSPHATASE_2"/>
    <property type="match status" value="1"/>
</dbReference>